<dbReference type="CDD" id="cd00520">
    <property type="entry name" value="RRF"/>
    <property type="match status" value="1"/>
</dbReference>
<comment type="caution">
    <text evidence="8">The sequence shown here is derived from an EMBL/GenBank/DDBJ whole genome shotgun (WGS) entry which is preliminary data.</text>
</comment>
<dbReference type="InterPro" id="IPR023584">
    <property type="entry name" value="Ribosome_recyc_fac_dom"/>
</dbReference>
<evidence type="ECO:0000256" key="2">
    <source>
        <dbReference type="ARBA" id="ARBA00005912"/>
    </source>
</evidence>
<evidence type="ECO:0000313" key="9">
    <source>
        <dbReference type="Proteomes" id="UP000233535"/>
    </source>
</evidence>
<dbReference type="OrthoDB" id="9804006at2"/>
<evidence type="ECO:0000256" key="6">
    <source>
        <dbReference type="HAMAP-Rule" id="MF_00040"/>
    </source>
</evidence>
<protein>
    <recommendedName>
        <fullName evidence="6">Ribosome-recycling factor</fullName>
        <shortName evidence="6">RRF</shortName>
    </recommendedName>
    <alternativeName>
        <fullName evidence="6">Ribosome-releasing factor</fullName>
    </alternativeName>
</protein>
<organism evidence="8 9">
    <name type="scientific">Labilibaculum filiforme</name>
    <dbReference type="NCBI Taxonomy" id="1940526"/>
    <lineage>
        <taxon>Bacteria</taxon>
        <taxon>Pseudomonadati</taxon>
        <taxon>Bacteroidota</taxon>
        <taxon>Bacteroidia</taxon>
        <taxon>Marinilabiliales</taxon>
        <taxon>Marinifilaceae</taxon>
        <taxon>Labilibaculum</taxon>
    </lineage>
</organism>
<sequence length="187" mass="21178">MTEEVQMYLDDTQEKMEAAVDHLEKELVKIRAGRANPSMLNGVMVDYYGNMTPLAQVANLSVPDPRTIAIQPWEKPMIVQIEKAIMNSNLGFNPDNNGELIRIHIPPLTEERRGDLVKQAKAECEHAKVSIRNARRDTNLELKKLIKDGLSEDVEKDAEATVQKLTDKYSKSVDDLFADKEKDIMTI</sequence>
<dbReference type="PANTHER" id="PTHR20982">
    <property type="entry name" value="RIBOSOME RECYCLING FACTOR"/>
    <property type="match status" value="1"/>
</dbReference>
<proteinExistence type="inferred from homology"/>
<comment type="similarity">
    <text evidence="2 6">Belongs to the RRF family.</text>
</comment>
<dbReference type="GO" id="GO:0043023">
    <property type="term" value="F:ribosomal large subunit binding"/>
    <property type="evidence" value="ECO:0007669"/>
    <property type="project" value="TreeGrafter"/>
</dbReference>
<evidence type="ECO:0000256" key="3">
    <source>
        <dbReference type="ARBA" id="ARBA00022490"/>
    </source>
</evidence>
<dbReference type="EMBL" id="MVDD01000008">
    <property type="protein sequence ID" value="PKQ62441.1"/>
    <property type="molecule type" value="Genomic_DNA"/>
</dbReference>
<dbReference type="Gene3D" id="3.30.1360.40">
    <property type="match status" value="1"/>
</dbReference>
<dbReference type="FunFam" id="3.30.1360.40:FF:000001">
    <property type="entry name" value="Ribosome-recycling factor"/>
    <property type="match status" value="1"/>
</dbReference>
<dbReference type="InterPro" id="IPR036191">
    <property type="entry name" value="RRF_sf"/>
</dbReference>
<evidence type="ECO:0000256" key="4">
    <source>
        <dbReference type="ARBA" id="ARBA00022917"/>
    </source>
</evidence>
<dbReference type="Gene3D" id="1.10.132.20">
    <property type="entry name" value="Ribosome-recycling factor"/>
    <property type="match status" value="1"/>
</dbReference>
<reference evidence="8 9" key="1">
    <citation type="journal article" date="2017" name="Front. Microbiol.">
        <title>Labilibaculum manganireducens gen. nov., sp. nov. and Labilibaculum filiforme sp. nov., Novel Bacteroidetes Isolated from Subsurface Sediments of the Baltic Sea.</title>
        <authorList>
            <person name="Vandieken V."/>
            <person name="Marshall I.P."/>
            <person name="Niemann H."/>
            <person name="Engelen B."/>
            <person name="Cypionka H."/>
        </authorList>
    </citation>
    <scope>NUCLEOTIDE SEQUENCE [LARGE SCALE GENOMIC DNA]</scope>
    <source>
        <strain evidence="8 9">59.16B</strain>
    </source>
</reference>
<dbReference type="InterPro" id="IPR002661">
    <property type="entry name" value="Ribosome_recyc_fac"/>
</dbReference>
<dbReference type="AlphaFoldDB" id="A0A2N3HWM4"/>
<feature type="domain" description="Ribosome recycling factor" evidence="7">
    <location>
        <begin position="23"/>
        <end position="185"/>
    </location>
</feature>
<evidence type="ECO:0000259" key="7">
    <source>
        <dbReference type="Pfam" id="PF01765"/>
    </source>
</evidence>
<dbReference type="SUPFAM" id="SSF55194">
    <property type="entry name" value="Ribosome recycling factor, RRF"/>
    <property type="match status" value="1"/>
</dbReference>
<dbReference type="Proteomes" id="UP000233535">
    <property type="component" value="Unassembled WGS sequence"/>
</dbReference>
<dbReference type="GO" id="GO:0005737">
    <property type="term" value="C:cytoplasm"/>
    <property type="evidence" value="ECO:0007669"/>
    <property type="project" value="UniProtKB-SubCell"/>
</dbReference>
<dbReference type="FunFam" id="1.10.132.20:FF:000001">
    <property type="entry name" value="Ribosome-recycling factor"/>
    <property type="match status" value="1"/>
</dbReference>
<name>A0A2N3HWM4_9BACT</name>
<dbReference type="RefSeq" id="WP_101261685.1">
    <property type="nucleotide sequence ID" value="NZ_MVDD01000008.1"/>
</dbReference>
<keyword evidence="4 6" id="KW-0648">Protein biosynthesis</keyword>
<accession>A0A2N3HWM4</accession>
<comment type="function">
    <text evidence="5 6">Responsible for the release of ribosomes from messenger RNA at the termination of protein biosynthesis. May increase the efficiency of translation by recycling ribosomes from one round of translation to another.</text>
</comment>
<gene>
    <name evidence="6" type="primary">frr</name>
    <name evidence="8" type="ORF">BZG02_11970</name>
</gene>
<evidence type="ECO:0000256" key="1">
    <source>
        <dbReference type="ARBA" id="ARBA00004496"/>
    </source>
</evidence>
<dbReference type="PANTHER" id="PTHR20982:SF3">
    <property type="entry name" value="MITOCHONDRIAL RIBOSOME RECYCLING FACTOR PSEUDO 1"/>
    <property type="match status" value="1"/>
</dbReference>
<evidence type="ECO:0000313" key="8">
    <source>
        <dbReference type="EMBL" id="PKQ62441.1"/>
    </source>
</evidence>
<dbReference type="HAMAP" id="MF_00040">
    <property type="entry name" value="RRF"/>
    <property type="match status" value="1"/>
</dbReference>
<dbReference type="Pfam" id="PF01765">
    <property type="entry name" value="RRF"/>
    <property type="match status" value="1"/>
</dbReference>
<dbReference type="NCBIfam" id="TIGR00496">
    <property type="entry name" value="frr"/>
    <property type="match status" value="1"/>
</dbReference>
<keyword evidence="3 6" id="KW-0963">Cytoplasm</keyword>
<comment type="subcellular location">
    <subcellularLocation>
        <location evidence="1 6">Cytoplasm</location>
    </subcellularLocation>
</comment>
<evidence type="ECO:0000256" key="5">
    <source>
        <dbReference type="ARBA" id="ARBA00025050"/>
    </source>
</evidence>
<keyword evidence="9" id="KW-1185">Reference proteome</keyword>
<dbReference type="GO" id="GO:0006415">
    <property type="term" value="P:translational termination"/>
    <property type="evidence" value="ECO:0007669"/>
    <property type="project" value="UniProtKB-UniRule"/>
</dbReference>